<proteinExistence type="predicted"/>
<name>A0A1E3RUZ0_9MYCO</name>
<accession>A0A1E3RUZ0</accession>
<evidence type="ECO:0008006" key="3">
    <source>
        <dbReference type="Google" id="ProtNLM"/>
    </source>
</evidence>
<evidence type="ECO:0000313" key="1">
    <source>
        <dbReference type="EMBL" id="ODQ93725.1"/>
    </source>
</evidence>
<dbReference type="EMBL" id="MIGZ01000060">
    <property type="protein sequence ID" value="ODQ93725.1"/>
    <property type="molecule type" value="Genomic_DNA"/>
</dbReference>
<organism evidence="1 2">
    <name type="scientific">Mycolicibacterium holsaticum</name>
    <dbReference type="NCBI Taxonomy" id="152142"/>
    <lineage>
        <taxon>Bacteria</taxon>
        <taxon>Bacillati</taxon>
        <taxon>Actinomycetota</taxon>
        <taxon>Actinomycetes</taxon>
        <taxon>Mycobacteriales</taxon>
        <taxon>Mycobacteriaceae</taxon>
        <taxon>Mycolicibacterium</taxon>
    </lineage>
</organism>
<reference evidence="2" key="1">
    <citation type="submission" date="2016-09" db="EMBL/GenBank/DDBJ databases">
        <authorList>
            <person name="Greninger A.L."/>
            <person name="Jerome K.R."/>
            <person name="Mcnair B."/>
            <person name="Wallis C."/>
            <person name="Fang F."/>
        </authorList>
    </citation>
    <scope>NUCLEOTIDE SEQUENCE [LARGE SCALE GENOMIC DNA]</scope>
    <source>
        <strain evidence="2">M7</strain>
    </source>
</reference>
<comment type="caution">
    <text evidence="1">The sequence shown here is derived from an EMBL/GenBank/DDBJ whole genome shotgun (WGS) entry which is preliminary data.</text>
</comment>
<sequence>MPRALRGLPVADTPDAPCRRMIVVGAHADLAGVLTRLLRTDRLDVEVAHVRRPWQARRALRGAATRVPLIRDETGTVIVGAAEWRGDPADQPLVGEAVVDDTVLFDGETPGVRVEPTSALPGLRAAVLRRGRLRWVTGRAVQLGTTGAVVLRDGVPAPRPVRRSTFYRHTEGWLRVG</sequence>
<dbReference type="Proteomes" id="UP000094243">
    <property type="component" value="Unassembled WGS sequence"/>
</dbReference>
<keyword evidence="2" id="KW-1185">Reference proteome</keyword>
<protein>
    <recommendedName>
        <fullName evidence="3">Peptidase M50</fullName>
    </recommendedName>
</protein>
<evidence type="ECO:0000313" key="2">
    <source>
        <dbReference type="Proteomes" id="UP000094243"/>
    </source>
</evidence>
<gene>
    <name evidence="1" type="ORF">BHQ17_12135</name>
</gene>
<dbReference type="AlphaFoldDB" id="A0A1E3RUZ0"/>